<comment type="caution">
    <text evidence="5">The sequence shown here is derived from an EMBL/GenBank/DDBJ whole genome shotgun (WGS) entry which is preliminary data.</text>
</comment>
<organism evidence="5 6">
    <name type="scientific">Alistipes onderdonkii</name>
    <dbReference type="NCBI Taxonomy" id="328813"/>
    <lineage>
        <taxon>Bacteria</taxon>
        <taxon>Pseudomonadati</taxon>
        <taxon>Bacteroidota</taxon>
        <taxon>Bacteroidia</taxon>
        <taxon>Bacteroidales</taxon>
        <taxon>Rikenellaceae</taxon>
        <taxon>Alistipes</taxon>
    </lineage>
</organism>
<accession>A0A1Y3QXK7</accession>
<dbReference type="GO" id="GO:0032259">
    <property type="term" value="P:methylation"/>
    <property type="evidence" value="ECO:0007669"/>
    <property type="project" value="UniProtKB-KW"/>
</dbReference>
<keyword evidence="1" id="KW-0489">Methyltransferase</keyword>
<dbReference type="InterPro" id="IPR029063">
    <property type="entry name" value="SAM-dependent_MTases_sf"/>
</dbReference>
<dbReference type="Proteomes" id="UP000195772">
    <property type="component" value="Unassembled WGS sequence"/>
</dbReference>
<evidence type="ECO:0000256" key="2">
    <source>
        <dbReference type="ARBA" id="ARBA00022679"/>
    </source>
</evidence>
<evidence type="ECO:0000256" key="3">
    <source>
        <dbReference type="ARBA" id="ARBA00022691"/>
    </source>
</evidence>
<keyword evidence="2" id="KW-0808">Transferase</keyword>
<feature type="domain" description="S-adenosylmethionine-dependent methyltransferase" evidence="4">
    <location>
        <begin position="170"/>
        <end position="296"/>
    </location>
</feature>
<dbReference type="RefSeq" id="WP_087401312.1">
    <property type="nucleotide sequence ID" value="NZ_NFHB01000002.1"/>
</dbReference>
<sequence length="336" mass="37308">MQGQLTPSFGDYELIDTGDFEKLERFGQYVTRRPEPQAIWRRSLPEGEWRRMADAAFLRDVRSDERGEWRLRPGMPPRWTVAYEYKDMVLRMRLGLTSFKHVGIFPEQAANWNFIYDNCRALASGGTFPADISGAAAAGSLLPAHDVAVPSGAGSGRDGHSATGPGRCVTPRVLNLFAYTGGASLAACAAGADTTHVDSVKQVVTWARENMELSGLDGIRWIVEDALKFVQREVRRGNRYHGIILDPPAYGRGANGEKWILEDNICEMLECCARLLEPQGAFLVLNLYSMGLSSTLARTAVRQAFGAPRTEQYGELCFTDRAGKQLPLGTYYRFTR</sequence>
<dbReference type="InterPro" id="IPR019614">
    <property type="entry name" value="SAM-dep_methyl-trfase"/>
</dbReference>
<evidence type="ECO:0000259" key="4">
    <source>
        <dbReference type="Pfam" id="PF10672"/>
    </source>
</evidence>
<keyword evidence="3" id="KW-0949">S-adenosyl-L-methionine</keyword>
<dbReference type="Gene3D" id="2.60.40.1180">
    <property type="entry name" value="Golgi alpha-mannosidase II"/>
    <property type="match status" value="1"/>
</dbReference>
<dbReference type="eggNOG" id="COG1092">
    <property type="taxonomic scope" value="Bacteria"/>
</dbReference>
<gene>
    <name evidence="5" type="ORF">B5G41_03575</name>
</gene>
<dbReference type="SUPFAM" id="SSF53335">
    <property type="entry name" value="S-adenosyl-L-methionine-dependent methyltransferases"/>
    <property type="match status" value="2"/>
</dbReference>
<dbReference type="CDD" id="cd02440">
    <property type="entry name" value="AdoMet_MTases"/>
    <property type="match status" value="1"/>
</dbReference>
<protein>
    <submittedName>
        <fullName evidence="5">Oxidoreductase</fullName>
    </submittedName>
</protein>
<evidence type="ECO:0000313" key="5">
    <source>
        <dbReference type="EMBL" id="OUN04403.1"/>
    </source>
</evidence>
<dbReference type="PANTHER" id="PTHR43042">
    <property type="entry name" value="SAM-DEPENDENT METHYLTRANSFERASE"/>
    <property type="match status" value="1"/>
</dbReference>
<evidence type="ECO:0000313" key="6">
    <source>
        <dbReference type="Proteomes" id="UP000195772"/>
    </source>
</evidence>
<dbReference type="GO" id="GO:0008168">
    <property type="term" value="F:methyltransferase activity"/>
    <property type="evidence" value="ECO:0007669"/>
    <property type="project" value="UniProtKB-KW"/>
</dbReference>
<evidence type="ECO:0000256" key="1">
    <source>
        <dbReference type="ARBA" id="ARBA00022603"/>
    </source>
</evidence>
<dbReference type="Pfam" id="PF10672">
    <property type="entry name" value="Methyltrans_SAM"/>
    <property type="match status" value="1"/>
</dbReference>
<proteinExistence type="predicted"/>
<reference evidence="6" key="1">
    <citation type="submission" date="2017-04" db="EMBL/GenBank/DDBJ databases">
        <title>Function of individual gut microbiota members based on whole genome sequencing of pure cultures obtained from chicken caecum.</title>
        <authorList>
            <person name="Medvecky M."/>
            <person name="Cejkova D."/>
            <person name="Polansky O."/>
            <person name="Karasova D."/>
            <person name="Kubasova T."/>
            <person name="Cizek A."/>
            <person name="Rychlik I."/>
        </authorList>
    </citation>
    <scope>NUCLEOTIDE SEQUENCE [LARGE SCALE GENOMIC DNA]</scope>
    <source>
        <strain evidence="6">An90</strain>
    </source>
</reference>
<dbReference type="InterPro" id="IPR013780">
    <property type="entry name" value="Glyco_hydro_b"/>
</dbReference>
<dbReference type="Gene3D" id="3.40.50.150">
    <property type="entry name" value="Vaccinia Virus protein VP39"/>
    <property type="match status" value="2"/>
</dbReference>
<dbReference type="OrthoDB" id="9805492at2"/>
<dbReference type="EMBL" id="NFHB01000002">
    <property type="protein sequence ID" value="OUN04403.1"/>
    <property type="molecule type" value="Genomic_DNA"/>
</dbReference>
<dbReference type="AlphaFoldDB" id="A0A1Y3QXK7"/>
<dbReference type="PANTHER" id="PTHR43042:SF2">
    <property type="entry name" value="SAM-DEPENDENT METHYLTRANSFERASE"/>
    <property type="match status" value="1"/>
</dbReference>
<name>A0A1Y3QXK7_9BACT</name>